<dbReference type="HOGENOM" id="CLU_3191547_0_0_1"/>
<name>G4U279_SERID</name>
<comment type="caution">
    <text evidence="1">The sequence shown here is derived from an EMBL/GenBank/DDBJ whole genome shotgun (WGS) entry which is preliminary data.</text>
</comment>
<dbReference type="EMBL" id="CAFZ01001843">
    <property type="protein sequence ID" value="CCA77672.1"/>
    <property type="molecule type" value="Genomic_DNA"/>
</dbReference>
<dbReference type="Proteomes" id="UP000007148">
    <property type="component" value="Unassembled WGS sequence"/>
</dbReference>
<evidence type="ECO:0000313" key="1">
    <source>
        <dbReference type="EMBL" id="CCA77672.1"/>
    </source>
</evidence>
<evidence type="ECO:0000313" key="2">
    <source>
        <dbReference type="Proteomes" id="UP000007148"/>
    </source>
</evidence>
<reference evidence="1 2" key="1">
    <citation type="journal article" date="2011" name="PLoS Pathog.">
        <title>Endophytic Life Strategies Decoded by Genome and Transcriptome Analyses of the Mutualistic Root Symbiont Piriformospora indica.</title>
        <authorList>
            <person name="Zuccaro A."/>
            <person name="Lahrmann U."/>
            <person name="Guldener U."/>
            <person name="Langen G."/>
            <person name="Pfiffi S."/>
            <person name="Biedenkopf D."/>
            <person name="Wong P."/>
            <person name="Samans B."/>
            <person name="Grimm C."/>
            <person name="Basiewicz M."/>
            <person name="Murat C."/>
            <person name="Martin F."/>
            <person name="Kogel K.H."/>
        </authorList>
    </citation>
    <scope>NUCLEOTIDE SEQUENCE [LARGE SCALE GENOMIC DNA]</scope>
    <source>
        <strain evidence="1 2">DSM 11827</strain>
    </source>
</reference>
<accession>G4U279</accession>
<protein>
    <submittedName>
        <fullName evidence="1">Uncharacterized protein</fullName>
    </submittedName>
</protein>
<sequence length="46" mass="5138">MVEDWYYWMRRFREICDLGGVSEATRALAGRTAAAMEGLVNLPSGS</sequence>
<dbReference type="InParanoid" id="G4U279"/>
<proteinExistence type="predicted"/>
<keyword evidence="2" id="KW-1185">Reference proteome</keyword>
<organism evidence="1 2">
    <name type="scientific">Serendipita indica (strain DSM 11827)</name>
    <name type="common">Root endophyte fungus</name>
    <name type="synonym">Piriformospora indica</name>
    <dbReference type="NCBI Taxonomy" id="1109443"/>
    <lineage>
        <taxon>Eukaryota</taxon>
        <taxon>Fungi</taxon>
        <taxon>Dikarya</taxon>
        <taxon>Basidiomycota</taxon>
        <taxon>Agaricomycotina</taxon>
        <taxon>Agaricomycetes</taxon>
        <taxon>Sebacinales</taxon>
        <taxon>Serendipitaceae</taxon>
        <taxon>Serendipita</taxon>
    </lineage>
</organism>
<dbReference type="AlphaFoldDB" id="G4U279"/>
<gene>
    <name evidence="1" type="ORF">PIIN_11650</name>
</gene>